<reference evidence="2" key="1">
    <citation type="submission" date="2023-07" db="EMBL/GenBank/DDBJ databases">
        <authorList>
            <person name="Weinstock G."/>
            <person name="Sodergren E."/>
            <person name="Lobos E.A."/>
            <person name="Fulton L."/>
            <person name="Fulton R."/>
            <person name="Courtney L."/>
            <person name="Fronick C."/>
            <person name="O'Laughlin M."/>
            <person name="Godfrey J."/>
            <person name="Wilson R.M."/>
            <person name="Miner T."/>
            <person name="Farmer C."/>
            <person name="Delehaunty K."/>
            <person name="Cordes M."/>
            <person name="Minx P."/>
            <person name="Tomlinson C."/>
            <person name="Chen J."/>
            <person name="Wollam A."/>
            <person name="Pepin K.H."/>
            <person name="Bhonagiri V."/>
            <person name="Zhang X."/>
            <person name="Suruliraj S."/>
            <person name="Antonio M."/>
            <person name="Secka O."/>
            <person name="Thomas J."/>
            <person name="Warren W."/>
            <person name="Mitreva M."/>
            <person name="Mardis E.R."/>
            <person name="Wilson R.K."/>
        </authorList>
    </citation>
    <scope>NUCLEOTIDE SEQUENCE [LARGE SCALE GENOMIC DNA]</scope>
    <source>
        <strain evidence="2">GAM100Ai</strain>
    </source>
</reference>
<organism evidence="1 2">
    <name type="scientific">Helicobacter pylori GAM100Ai</name>
    <dbReference type="NCBI Taxonomy" id="1159019"/>
    <lineage>
        <taxon>Bacteria</taxon>
        <taxon>Pseudomonadati</taxon>
        <taxon>Campylobacterota</taxon>
        <taxon>Epsilonproteobacteria</taxon>
        <taxon>Campylobacterales</taxon>
        <taxon>Helicobacteraceae</taxon>
        <taxon>Helicobacter</taxon>
    </lineage>
</organism>
<name>A0AB72ZU29_HELPX</name>
<evidence type="ECO:0000313" key="2">
    <source>
        <dbReference type="Proteomes" id="UP000001345"/>
    </source>
</evidence>
<sequence length="41" mass="4896">MSVFYPQKSLHKQATISYFRGVKRGRMISKYPYPLKEMSLK</sequence>
<evidence type="ECO:0000313" key="1">
    <source>
        <dbReference type="EMBL" id="EKQ71878.1"/>
    </source>
</evidence>
<dbReference type="Proteomes" id="UP000001345">
    <property type="component" value="Unassembled WGS sequence"/>
</dbReference>
<proteinExistence type="predicted"/>
<dbReference type="EMBL" id="ANFP01000059">
    <property type="protein sequence ID" value="EKQ71878.1"/>
    <property type="molecule type" value="Genomic_DNA"/>
</dbReference>
<gene>
    <name evidence="1" type="ORF">HMPREF1391_01103</name>
</gene>
<dbReference type="AlphaFoldDB" id="A0AB72ZU29"/>
<protein>
    <submittedName>
        <fullName evidence="1">Uncharacterized protein</fullName>
    </submittedName>
</protein>
<accession>A0AB72ZU29</accession>
<comment type="caution">
    <text evidence="1">The sequence shown here is derived from an EMBL/GenBank/DDBJ whole genome shotgun (WGS) entry which is preliminary data.</text>
</comment>